<evidence type="ECO:0000313" key="3">
    <source>
        <dbReference type="EMBL" id="CDT62431.1"/>
    </source>
</evidence>
<reference evidence="4" key="4">
    <citation type="submission" date="2021-06" db="EMBL/GenBank/DDBJ databases">
        <authorList>
            <consortium name="NCBI Pathogen Detection Project"/>
        </authorList>
    </citation>
    <scope>NUCLEOTIDE SEQUENCE</scope>
    <source>
        <strain evidence="4">HN1000</strain>
    </source>
</reference>
<proteinExistence type="predicted"/>
<name>A0A031WJL2_CLODI</name>
<dbReference type="Proteomes" id="UP000372533">
    <property type="component" value="Unassembled WGS sequence"/>
</dbReference>
<evidence type="ECO:0000313" key="4">
    <source>
        <dbReference type="EMBL" id="HBH1541284.1"/>
    </source>
</evidence>
<dbReference type="InterPro" id="IPR009609">
    <property type="entry name" value="Phosphonate_metab_PhnG"/>
</dbReference>
<keyword evidence="4" id="KW-0456">Lyase</keyword>
<evidence type="ECO:0000313" key="7">
    <source>
        <dbReference type="EMBL" id="VHY15895.1"/>
    </source>
</evidence>
<dbReference type="Proteomes" id="UP000878956">
    <property type="component" value="Unassembled WGS sequence"/>
</dbReference>
<reference evidence="7 9" key="3">
    <citation type="submission" date="2019-04" db="EMBL/GenBank/DDBJ databases">
        <authorList>
            <consortium name="Pathogen Informatics"/>
        </authorList>
    </citation>
    <scope>NUCLEOTIDE SEQUENCE [LARGE SCALE GENOMIC DNA]</scope>
    <source>
        <strain evidence="10">clo34</strain>
        <strain evidence="6">Clo34</strain>
        <strain evidence="7">Tl291</strain>
        <strain evidence="9">tl291</strain>
        <strain evidence="5 8">VRECD0157</strain>
    </source>
</reference>
<organism evidence="2">
    <name type="scientific">Clostridioides difficile</name>
    <name type="common">Peptoclostridium difficile</name>
    <dbReference type="NCBI Taxonomy" id="1496"/>
    <lineage>
        <taxon>Bacteria</taxon>
        <taxon>Bacillati</taxon>
        <taxon>Bacillota</taxon>
        <taxon>Clostridia</taxon>
        <taxon>Peptostreptococcales</taxon>
        <taxon>Peptostreptococcaceae</taxon>
        <taxon>Clostridioides</taxon>
    </lineage>
</organism>
<dbReference type="PATRIC" id="fig|1496.1372.peg.2767"/>
<dbReference type="GO" id="GO:0019634">
    <property type="term" value="P:organic phosphonate metabolic process"/>
    <property type="evidence" value="ECO:0007669"/>
    <property type="project" value="InterPro"/>
</dbReference>
<gene>
    <name evidence="2" type="primary">phnG</name>
    <name evidence="3" type="ORF">BN1095_610015</name>
    <name evidence="1" type="ORF">BN1096_760124</name>
    <name evidence="2" type="ORF">BN1097_760125</name>
    <name evidence="4" type="ORF">KRM00_000743</name>
    <name evidence="7" type="ORF">SAMEA1402366_02925</name>
    <name evidence="6" type="ORF">SAMEA1402399_03601</name>
    <name evidence="5" type="ORF">SAMEA3375112_02914</name>
</gene>
<accession>A0A031WJL2</accession>
<dbReference type="EMBL" id="FUPS01000011">
    <property type="protein sequence ID" value="SJS80796.1"/>
    <property type="molecule type" value="Genomic_DNA"/>
</dbReference>
<dbReference type="EMBL" id="LK932416">
    <property type="protein sequence ID" value="CDS90120.1"/>
    <property type="molecule type" value="Genomic_DNA"/>
</dbReference>
<dbReference type="NCBIfam" id="TIGR03293">
    <property type="entry name" value="PhnG_redo"/>
    <property type="match status" value="1"/>
</dbReference>
<dbReference type="EMBL" id="LK933305">
    <property type="protein sequence ID" value="CDT62431.1"/>
    <property type="molecule type" value="Genomic_DNA"/>
</dbReference>
<dbReference type="GO" id="GO:0016829">
    <property type="term" value="F:lyase activity"/>
    <property type="evidence" value="ECO:0007669"/>
    <property type="project" value="UniProtKB-KW"/>
</dbReference>
<dbReference type="EMBL" id="CAADAN010000018">
    <property type="protein sequence ID" value="VFD35613.1"/>
    <property type="molecule type" value="Genomic_DNA"/>
</dbReference>
<dbReference type="Proteomes" id="UP000411588">
    <property type="component" value="Unassembled WGS sequence"/>
</dbReference>
<dbReference type="EMBL" id="CAAJVP010000016">
    <property type="protein sequence ID" value="VHY15895.1"/>
    <property type="molecule type" value="Genomic_DNA"/>
</dbReference>
<dbReference type="OMA" id="VTECKVQ"/>
<dbReference type="Proteomes" id="UP000189137">
    <property type="component" value="Unassembled WGS sequence"/>
</dbReference>
<dbReference type="GeneID" id="66355998"/>
<reference evidence="4" key="2">
    <citation type="journal article" date="2018" name="Genome Biol.">
        <title>SKESA: strategic k-mer extension for scrupulous assemblies.</title>
        <authorList>
            <person name="Souvorov A."/>
            <person name="Agarwala R."/>
            <person name="Lipman D.J."/>
        </authorList>
    </citation>
    <scope>NUCLEOTIDE SEQUENCE</scope>
    <source>
        <strain evidence="4">HN1000</strain>
    </source>
</reference>
<protein>
    <submittedName>
        <fullName evidence="4">Phosphonate C-P lyase system protein PhnG</fullName>
    </submittedName>
    <submittedName>
        <fullName evidence="2 6">Phosphonate metabolism protein</fullName>
    </submittedName>
</protein>
<dbReference type="KEGG" id="pdf:CD630DERM_35380"/>
<reference evidence="2" key="1">
    <citation type="submission" date="2014-07" db="EMBL/GenBank/DDBJ databases">
        <authorList>
            <person name="Monot Marc"/>
        </authorList>
    </citation>
    <scope>NUCLEOTIDE SEQUENCE</scope>
    <source>
        <strain evidence="3">7032989</strain>
        <strain evidence="2">7032994</strain>
    </source>
</reference>
<evidence type="ECO:0000313" key="10">
    <source>
        <dbReference type="Proteomes" id="UP000411588"/>
    </source>
</evidence>
<evidence type="ECO:0000313" key="1">
    <source>
        <dbReference type="EMBL" id="CDS89906.1"/>
    </source>
</evidence>
<dbReference type="GO" id="GO:0015716">
    <property type="term" value="P:organic phosphonate transport"/>
    <property type="evidence" value="ECO:0007669"/>
    <property type="project" value="InterPro"/>
</dbReference>
<evidence type="ECO:0000313" key="2">
    <source>
        <dbReference type="EMBL" id="CDS90120.1"/>
    </source>
</evidence>
<dbReference type="EMBL" id="LK932531">
    <property type="protein sequence ID" value="CDS89906.1"/>
    <property type="molecule type" value="Genomic_DNA"/>
</dbReference>
<dbReference type="EMBL" id="DAEPXK010000006">
    <property type="protein sequence ID" value="HBH1541284.1"/>
    <property type="molecule type" value="Genomic_DNA"/>
</dbReference>
<dbReference type="Pfam" id="PF06754">
    <property type="entry name" value="PhnG"/>
    <property type="match status" value="1"/>
</dbReference>
<evidence type="ECO:0000313" key="8">
    <source>
        <dbReference type="Proteomes" id="UP000189137"/>
    </source>
</evidence>
<sequence length="143" mass="16328">MYTVDSTKILINMNLEKLEKIYSMIKDTSSISIIKEPNLATVMVRANESVKNTTFNLGEILVTECSVKVDESLGYGIVSENNNKKAIYLAVIDAVLHSNNSKFDELKNYINKSVYEENLRYEQEIIDEFSLINKTKVQFNAMD</sequence>
<evidence type="ECO:0000313" key="9">
    <source>
        <dbReference type="Proteomes" id="UP000372533"/>
    </source>
</evidence>
<evidence type="ECO:0000313" key="6">
    <source>
        <dbReference type="EMBL" id="VFD35613.1"/>
    </source>
</evidence>
<dbReference type="AlphaFoldDB" id="A0A031WJL2"/>
<dbReference type="RefSeq" id="WP_009892105.1">
    <property type="nucleotide sequence ID" value="NZ_AP031492.1"/>
</dbReference>
<evidence type="ECO:0000313" key="5">
    <source>
        <dbReference type="EMBL" id="SJS80796.1"/>
    </source>
</evidence>